<protein>
    <submittedName>
        <fullName evidence="3">Uncharacterized protein</fullName>
    </submittedName>
</protein>
<evidence type="ECO:0000256" key="1">
    <source>
        <dbReference type="SAM" id="Coils"/>
    </source>
</evidence>
<keyword evidence="4" id="KW-1185">Reference proteome</keyword>
<sequence>MISSLNSIRIVKVNRENWKLACCYRLKLMNFNDIGMDIPLNNKPKRGAKKKTRSCLQHQPFDCIQNEENAILESDQDSEIESEPTQKSSKKQKPNDAVLSIEIICKTCNAVMKKKRGFRNPSPIGEKRKPGRPAKAKQALIVQNLKSKLQACASKHRETARVNHMSKITNLTDAMTRQVDARIIKAFKTFRTNELVAALGRIKSLEETVARLELTITEQVEDPWGSTGTVKCVEGAGVESGSKVKLFGYGISEISEPNGVKEEVLSILDEIGMKRHGINAKSFRFKPDGPITVCFESTEVKMKVLKEARNLRNSVNYKKVYIHMDLTKSEMERNKELRKQQFELNMALELGSGYLKYGMHKFSDGEDDAAFYWGIRHSYSSTLWLDVSNGLGTDNKGEDSFIGLDLEEDNVIRSASGSSDRMCTSVMDIEDSQNTSLEEHKKRDLGINESIRLANKLACDKFIPKIRVNPNHKPKPPWFTKEISEMMRRKSDMWHRFVSGGMRNYMRSTRYNILE</sequence>
<dbReference type="EMBL" id="REGN01008018">
    <property type="protein sequence ID" value="RNA04642.1"/>
    <property type="molecule type" value="Genomic_DNA"/>
</dbReference>
<dbReference type="Proteomes" id="UP000276133">
    <property type="component" value="Unassembled WGS sequence"/>
</dbReference>
<evidence type="ECO:0000256" key="2">
    <source>
        <dbReference type="SAM" id="MobiDB-lite"/>
    </source>
</evidence>
<feature type="coiled-coil region" evidence="1">
    <location>
        <begin position="195"/>
        <end position="222"/>
    </location>
</feature>
<accession>A0A3M7PZN1</accession>
<proteinExistence type="predicted"/>
<reference evidence="3 4" key="1">
    <citation type="journal article" date="2018" name="Sci. Rep.">
        <title>Genomic signatures of local adaptation to the degree of environmental predictability in rotifers.</title>
        <authorList>
            <person name="Franch-Gras L."/>
            <person name="Hahn C."/>
            <person name="Garcia-Roger E.M."/>
            <person name="Carmona M.J."/>
            <person name="Serra M."/>
            <person name="Gomez A."/>
        </authorList>
    </citation>
    <scope>NUCLEOTIDE SEQUENCE [LARGE SCALE GENOMIC DNA]</scope>
    <source>
        <strain evidence="3">HYR1</strain>
    </source>
</reference>
<keyword evidence="1" id="KW-0175">Coiled coil</keyword>
<evidence type="ECO:0000313" key="3">
    <source>
        <dbReference type="EMBL" id="RNA04642.1"/>
    </source>
</evidence>
<dbReference type="OrthoDB" id="6629108at2759"/>
<name>A0A3M7PZN1_BRAPC</name>
<feature type="region of interest" description="Disordered" evidence="2">
    <location>
        <begin position="74"/>
        <end position="94"/>
    </location>
</feature>
<feature type="region of interest" description="Disordered" evidence="2">
    <location>
        <begin position="116"/>
        <end position="135"/>
    </location>
</feature>
<organism evidence="3 4">
    <name type="scientific">Brachionus plicatilis</name>
    <name type="common">Marine rotifer</name>
    <name type="synonym">Brachionus muelleri</name>
    <dbReference type="NCBI Taxonomy" id="10195"/>
    <lineage>
        <taxon>Eukaryota</taxon>
        <taxon>Metazoa</taxon>
        <taxon>Spiralia</taxon>
        <taxon>Gnathifera</taxon>
        <taxon>Rotifera</taxon>
        <taxon>Eurotatoria</taxon>
        <taxon>Monogononta</taxon>
        <taxon>Pseudotrocha</taxon>
        <taxon>Ploima</taxon>
        <taxon>Brachionidae</taxon>
        <taxon>Brachionus</taxon>
    </lineage>
</organism>
<dbReference type="AlphaFoldDB" id="A0A3M7PZN1"/>
<comment type="caution">
    <text evidence="3">The sequence shown here is derived from an EMBL/GenBank/DDBJ whole genome shotgun (WGS) entry which is preliminary data.</text>
</comment>
<gene>
    <name evidence="3" type="ORF">BpHYR1_049815</name>
</gene>
<evidence type="ECO:0000313" key="4">
    <source>
        <dbReference type="Proteomes" id="UP000276133"/>
    </source>
</evidence>